<dbReference type="OrthoDB" id="60033at2759"/>
<evidence type="ECO:0000256" key="12">
    <source>
        <dbReference type="ARBA" id="ARBA00023136"/>
    </source>
</evidence>
<evidence type="ECO:0000313" key="19">
    <source>
        <dbReference type="Proteomes" id="UP000722485"/>
    </source>
</evidence>
<dbReference type="InterPro" id="IPR013655">
    <property type="entry name" value="PAS_fold_3"/>
</dbReference>
<dbReference type="InterPro" id="IPR004358">
    <property type="entry name" value="Sig_transdc_His_kin-like_C"/>
</dbReference>
<dbReference type="InterPro" id="IPR003661">
    <property type="entry name" value="HisK_dim/P_dom"/>
</dbReference>
<dbReference type="PRINTS" id="PR00344">
    <property type="entry name" value="BCTRLSENSOR"/>
</dbReference>
<dbReference type="SMART" id="SM00387">
    <property type="entry name" value="HATPase_c"/>
    <property type="match status" value="1"/>
</dbReference>
<feature type="compositionally biased region" description="Polar residues" evidence="14">
    <location>
        <begin position="1183"/>
        <end position="1205"/>
    </location>
</feature>
<comment type="catalytic activity">
    <reaction evidence="1">
        <text>ATP + protein L-histidine = ADP + protein N-phospho-L-histidine.</text>
        <dbReference type="EC" id="2.7.13.3"/>
    </reaction>
</comment>
<dbReference type="SUPFAM" id="SSF47384">
    <property type="entry name" value="Homodimeric domain of signal transducing histidine kinase"/>
    <property type="match status" value="1"/>
</dbReference>
<dbReference type="CDD" id="cd16922">
    <property type="entry name" value="HATPase_EvgS-ArcB-TorS-like"/>
    <property type="match status" value="1"/>
</dbReference>
<dbReference type="EMBL" id="JAANBB010000043">
    <property type="protein sequence ID" value="KAF7553635.1"/>
    <property type="molecule type" value="Genomic_DNA"/>
</dbReference>
<protein>
    <recommendedName>
        <fullName evidence="3">histidine kinase</fullName>
        <ecNumber evidence="3">2.7.13.3</ecNumber>
    </recommendedName>
</protein>
<dbReference type="SMART" id="SM00086">
    <property type="entry name" value="PAC"/>
    <property type="match status" value="2"/>
</dbReference>
<feature type="compositionally biased region" description="Pro residues" evidence="14">
    <location>
        <begin position="250"/>
        <end position="259"/>
    </location>
</feature>
<gene>
    <name evidence="18" type="ORF">G7Z17_g3524</name>
</gene>
<evidence type="ECO:0000256" key="6">
    <source>
        <dbReference type="ARBA" id="ARBA00022679"/>
    </source>
</evidence>
<evidence type="ECO:0000256" key="8">
    <source>
        <dbReference type="ARBA" id="ARBA00022741"/>
    </source>
</evidence>
<evidence type="ECO:0000256" key="11">
    <source>
        <dbReference type="ARBA" id="ARBA00022989"/>
    </source>
</evidence>
<dbReference type="InterPro" id="IPR001610">
    <property type="entry name" value="PAC"/>
</dbReference>
<dbReference type="CDD" id="cd00082">
    <property type="entry name" value="HisKA"/>
    <property type="match status" value="1"/>
</dbReference>
<sequence length="1276" mass="142409">MPSMSPGQLAFSAMQYLPVPTIVLNNLKTVVLANEAMGRMLGIITEDSDEDAPATIDHLRGQTLSQVGIDMLQDGRPVWATWEVFLDTLGDEIGVRAATKDSQQTSPSGGDATPTTSTMPLPDRRQSIAPPRHTQDAVVEVVVSRKGITKAAFDDRCRAKESEYQVFAKMIITIWELEDRQTFFTLTFTSTQSPSSALVTTKKSVARPSVLEAAERRSISHSNPSSVSSSRDSNSPSFHSPGIVTMSSSPFPPMGPPPVVSQSSTPSLLQKMLLMKDALLNNTQMPILAMWKDGSVTFPNKAARKLFQKNAPLDASVDGFELLEHWHMYTDDFSRQLNIDEYPISILLKTEQPFSSIRIGMYDDQGKKVIYDVLGEAIRDDTTGEFLAGVVTGRDVTVMTEEIEQIKERDDERFRLICDTMPQLVWTTTPDGSVDFFNTRWFVYTGLAPEHSLGKVWGNAFHPDDLPNATRRWEHSLATGEQYVTEYRCRSKEGEWRWFLGRALPLRNKETGVIEKWFGTCTDVHESIQTKINAKHTRQQLLSVIAHSHVTLFTVDPNRKVTMLEGALIWNNTHEENHDGTRWFIGENMYTVFNRLTAQLADGERPEFLGPIEAMLDGKTSEDVHEHGIDDRWYRTRFLPMIGKKTQEGKMTGESCVEGVIGVIMDVTELKIREQALQKQSKEKRKAIANEAAAKEATRLKSQFLANMSHEIRTPITGVLGMAELLSGMELNEEQQEYVENIQSSATSLLTVINDILDFSKVESGRLDVEEVQFSLSHIVKEVERMLQFAVERKNLDFHSDIGGDIENDLVVMGDPGRVRQIITNLLTNSIKFTSQGYVRFSVVKEKETPESIEIRFTVEDTGIGIQDDVRKKLFKPFSQGDASTARRFGGTGLGLTICKNLLDLMHGRITLEPNSSTGTVATFWIPFNKPNGTTDAGLAQAGAIPNRLQSELSMSCNSSEYEQLIGTPPASDNAQTASTSIPRRSRSVLTKSSSIEHDLSPSERAKIHILVVEDNPINQKIATKTIIKLGFQVTAAWNGKEALDYLMGASKGTNPKPDIILMDVQMPIIDGYKCTHLMRHHLPYKALVQDVPIVAMTASAIQGDREKCTRAGMDDYLPKPVRGPILEKMLIRWCHTRRRESTPPDPSASDCSERSEHCDNADIPHVGIEESDMFPLDRASEDFNSPITPRPLTTNGLESEQSPFDSPIPDLIPQVRRPEGEQEWSNHLQETKLIDAAGGPPGFRTSNSYQEREGGDSLTEENVNKLKSENQPSRR</sequence>
<evidence type="ECO:0000256" key="7">
    <source>
        <dbReference type="ARBA" id="ARBA00022692"/>
    </source>
</evidence>
<dbReference type="PANTHER" id="PTHR43047:SF74">
    <property type="entry name" value="HISTIDINE KINASE-RELATED"/>
    <property type="match status" value="1"/>
</dbReference>
<dbReference type="GO" id="GO:0000155">
    <property type="term" value="F:phosphorelay sensor kinase activity"/>
    <property type="evidence" value="ECO:0007669"/>
    <property type="project" value="InterPro"/>
</dbReference>
<keyword evidence="10" id="KW-0067">ATP-binding</keyword>
<feature type="domain" description="Response regulatory" evidence="16">
    <location>
        <begin position="1009"/>
        <end position="1135"/>
    </location>
</feature>
<dbReference type="Pfam" id="PF02518">
    <property type="entry name" value="HATPase_c"/>
    <property type="match status" value="1"/>
</dbReference>
<comment type="subcellular location">
    <subcellularLocation>
        <location evidence="2">Cell membrane</location>
        <topology evidence="2">Multi-pass membrane protein</topology>
    </subcellularLocation>
</comment>
<proteinExistence type="predicted"/>
<dbReference type="Gene3D" id="3.30.450.20">
    <property type="entry name" value="PAS domain"/>
    <property type="match status" value="2"/>
</dbReference>
<keyword evidence="8" id="KW-0547">Nucleotide-binding</keyword>
<feature type="domain" description="Histidine kinase" evidence="15">
    <location>
        <begin position="707"/>
        <end position="930"/>
    </location>
</feature>
<evidence type="ECO:0000256" key="10">
    <source>
        <dbReference type="ARBA" id="ARBA00022840"/>
    </source>
</evidence>
<keyword evidence="9" id="KW-0418">Kinase</keyword>
<keyword evidence="6" id="KW-0808">Transferase</keyword>
<dbReference type="PANTHER" id="PTHR43047">
    <property type="entry name" value="TWO-COMPONENT HISTIDINE PROTEIN KINASE"/>
    <property type="match status" value="1"/>
</dbReference>
<evidence type="ECO:0000256" key="4">
    <source>
        <dbReference type="ARBA" id="ARBA00022475"/>
    </source>
</evidence>
<dbReference type="CDD" id="cd17546">
    <property type="entry name" value="REC_hyHK_CKI1_RcsC-like"/>
    <property type="match status" value="1"/>
</dbReference>
<name>A0A9P5HFS5_9HYPO</name>
<dbReference type="InterPro" id="IPR035965">
    <property type="entry name" value="PAS-like_dom_sf"/>
</dbReference>
<evidence type="ECO:0000313" key="18">
    <source>
        <dbReference type="EMBL" id="KAF7553635.1"/>
    </source>
</evidence>
<feature type="region of interest" description="Disordered" evidence="14">
    <location>
        <begin position="1139"/>
        <end position="1158"/>
    </location>
</feature>
<dbReference type="Pfam" id="PF00072">
    <property type="entry name" value="Response_reg"/>
    <property type="match status" value="1"/>
</dbReference>
<evidence type="ECO:0000259" key="16">
    <source>
        <dbReference type="PROSITE" id="PS50110"/>
    </source>
</evidence>
<feature type="region of interest" description="Disordered" evidence="14">
    <location>
        <begin position="1183"/>
        <end position="1276"/>
    </location>
</feature>
<evidence type="ECO:0000256" key="3">
    <source>
        <dbReference type="ARBA" id="ARBA00012438"/>
    </source>
</evidence>
<dbReference type="SMART" id="SM00388">
    <property type="entry name" value="HisKA"/>
    <property type="match status" value="1"/>
</dbReference>
<feature type="region of interest" description="Disordered" evidence="14">
    <location>
        <begin position="968"/>
        <end position="996"/>
    </location>
</feature>
<dbReference type="InterPro" id="IPR005467">
    <property type="entry name" value="His_kinase_dom"/>
</dbReference>
<dbReference type="InterPro" id="IPR011006">
    <property type="entry name" value="CheY-like_superfamily"/>
</dbReference>
<dbReference type="InterPro" id="IPR001789">
    <property type="entry name" value="Sig_transdc_resp-reg_receiver"/>
</dbReference>
<dbReference type="Pfam" id="PF08447">
    <property type="entry name" value="PAS_3"/>
    <property type="match status" value="1"/>
</dbReference>
<dbReference type="SMART" id="SM00448">
    <property type="entry name" value="REC"/>
    <property type="match status" value="1"/>
</dbReference>
<dbReference type="Pfam" id="PF00512">
    <property type="entry name" value="HisKA"/>
    <property type="match status" value="1"/>
</dbReference>
<dbReference type="PROSITE" id="PS50109">
    <property type="entry name" value="HIS_KIN"/>
    <property type="match status" value="1"/>
</dbReference>
<dbReference type="InterPro" id="IPR036890">
    <property type="entry name" value="HATPase_C_sf"/>
</dbReference>
<comment type="caution">
    <text evidence="18">The sequence shown here is derived from an EMBL/GenBank/DDBJ whole genome shotgun (WGS) entry which is preliminary data.</text>
</comment>
<feature type="domain" description="PAS" evidence="17">
    <location>
        <begin position="410"/>
        <end position="480"/>
    </location>
</feature>
<dbReference type="InterPro" id="IPR000014">
    <property type="entry name" value="PAS"/>
</dbReference>
<dbReference type="SUPFAM" id="SSF52172">
    <property type="entry name" value="CheY-like"/>
    <property type="match status" value="1"/>
</dbReference>
<dbReference type="InterPro" id="IPR036097">
    <property type="entry name" value="HisK_dim/P_sf"/>
</dbReference>
<feature type="compositionally biased region" description="Low complexity" evidence="14">
    <location>
        <begin position="220"/>
        <end position="240"/>
    </location>
</feature>
<dbReference type="AlphaFoldDB" id="A0A9P5HFS5"/>
<dbReference type="Gene3D" id="3.40.50.2300">
    <property type="match status" value="1"/>
</dbReference>
<accession>A0A9P5HFS5</accession>
<dbReference type="Gene3D" id="3.30.565.10">
    <property type="entry name" value="Histidine kinase-like ATPase, C-terminal domain"/>
    <property type="match status" value="1"/>
</dbReference>
<feature type="compositionally biased region" description="Polar residues" evidence="14">
    <location>
        <begin position="971"/>
        <end position="994"/>
    </location>
</feature>
<dbReference type="PROSITE" id="PS50112">
    <property type="entry name" value="PAS"/>
    <property type="match status" value="1"/>
</dbReference>
<evidence type="ECO:0000256" key="14">
    <source>
        <dbReference type="SAM" id="MobiDB-lite"/>
    </source>
</evidence>
<dbReference type="SMART" id="SM00091">
    <property type="entry name" value="PAS"/>
    <property type="match status" value="2"/>
</dbReference>
<keyword evidence="5 13" id="KW-0597">Phosphoprotein</keyword>
<evidence type="ECO:0000256" key="1">
    <source>
        <dbReference type="ARBA" id="ARBA00000085"/>
    </source>
</evidence>
<keyword evidence="4" id="KW-1003">Cell membrane</keyword>
<dbReference type="InterPro" id="IPR003594">
    <property type="entry name" value="HATPase_dom"/>
</dbReference>
<dbReference type="GO" id="GO:0005524">
    <property type="term" value="F:ATP binding"/>
    <property type="evidence" value="ECO:0007669"/>
    <property type="project" value="UniProtKB-KW"/>
</dbReference>
<dbReference type="Gene3D" id="1.10.287.130">
    <property type="match status" value="1"/>
</dbReference>
<dbReference type="NCBIfam" id="TIGR00229">
    <property type="entry name" value="sensory_box"/>
    <property type="match status" value="1"/>
</dbReference>
<evidence type="ECO:0000256" key="9">
    <source>
        <dbReference type="ARBA" id="ARBA00022777"/>
    </source>
</evidence>
<dbReference type="PROSITE" id="PS50110">
    <property type="entry name" value="RESPONSE_REGULATORY"/>
    <property type="match status" value="1"/>
</dbReference>
<feature type="region of interest" description="Disordered" evidence="14">
    <location>
        <begin position="97"/>
        <end position="135"/>
    </location>
</feature>
<dbReference type="Proteomes" id="UP000722485">
    <property type="component" value="Unassembled WGS sequence"/>
</dbReference>
<feature type="modified residue" description="4-aspartylphosphate" evidence="13">
    <location>
        <position position="1064"/>
    </location>
</feature>
<dbReference type="SUPFAM" id="SSF55785">
    <property type="entry name" value="PYP-like sensor domain (PAS domain)"/>
    <property type="match status" value="1"/>
</dbReference>
<dbReference type="SUPFAM" id="SSF55874">
    <property type="entry name" value="ATPase domain of HSP90 chaperone/DNA topoisomerase II/histidine kinase"/>
    <property type="match status" value="1"/>
</dbReference>
<feature type="region of interest" description="Disordered" evidence="14">
    <location>
        <begin position="212"/>
        <end position="264"/>
    </location>
</feature>
<keyword evidence="7" id="KW-0812">Transmembrane</keyword>
<dbReference type="GO" id="GO:0005886">
    <property type="term" value="C:plasma membrane"/>
    <property type="evidence" value="ECO:0007669"/>
    <property type="project" value="UniProtKB-SubCell"/>
</dbReference>
<evidence type="ECO:0000259" key="17">
    <source>
        <dbReference type="PROSITE" id="PS50112"/>
    </source>
</evidence>
<dbReference type="FunFam" id="3.30.565.10:FF:000010">
    <property type="entry name" value="Sensor histidine kinase RcsC"/>
    <property type="match status" value="1"/>
</dbReference>
<dbReference type="EC" id="2.7.13.3" evidence="3"/>
<dbReference type="FunFam" id="1.10.287.130:FF:000003">
    <property type="entry name" value="Histidine kinase"/>
    <property type="match status" value="1"/>
</dbReference>
<evidence type="ECO:0000259" key="15">
    <source>
        <dbReference type="PROSITE" id="PS50109"/>
    </source>
</evidence>
<dbReference type="FunFam" id="3.30.450.20:FF:000099">
    <property type="entry name" value="Sensory box sensor histidine kinase"/>
    <property type="match status" value="1"/>
</dbReference>
<keyword evidence="12" id="KW-0472">Membrane</keyword>
<dbReference type="GO" id="GO:0009927">
    <property type="term" value="F:histidine phosphotransfer kinase activity"/>
    <property type="evidence" value="ECO:0007669"/>
    <property type="project" value="TreeGrafter"/>
</dbReference>
<keyword evidence="11" id="KW-1133">Transmembrane helix</keyword>
<evidence type="ECO:0000256" key="13">
    <source>
        <dbReference type="PROSITE-ProRule" id="PRU00169"/>
    </source>
</evidence>
<evidence type="ECO:0000256" key="2">
    <source>
        <dbReference type="ARBA" id="ARBA00004651"/>
    </source>
</evidence>
<feature type="compositionally biased region" description="Polar residues" evidence="14">
    <location>
        <begin position="100"/>
        <end position="119"/>
    </location>
</feature>
<reference evidence="18" key="1">
    <citation type="submission" date="2020-03" db="EMBL/GenBank/DDBJ databases">
        <title>Draft Genome Sequence of Cylindrodendrum hubeiense.</title>
        <authorList>
            <person name="Buettner E."/>
            <person name="Kellner H."/>
        </authorList>
    </citation>
    <scope>NUCLEOTIDE SEQUENCE</scope>
    <source>
        <strain evidence="18">IHI 201604</strain>
    </source>
</reference>
<organism evidence="18 19">
    <name type="scientific">Cylindrodendrum hubeiense</name>
    <dbReference type="NCBI Taxonomy" id="595255"/>
    <lineage>
        <taxon>Eukaryota</taxon>
        <taxon>Fungi</taxon>
        <taxon>Dikarya</taxon>
        <taxon>Ascomycota</taxon>
        <taxon>Pezizomycotina</taxon>
        <taxon>Sordariomycetes</taxon>
        <taxon>Hypocreomycetidae</taxon>
        <taxon>Hypocreales</taxon>
        <taxon>Nectriaceae</taxon>
        <taxon>Cylindrodendrum</taxon>
    </lineage>
</organism>
<keyword evidence="19" id="KW-1185">Reference proteome</keyword>
<dbReference type="CDD" id="cd00130">
    <property type="entry name" value="PAS"/>
    <property type="match status" value="1"/>
</dbReference>
<evidence type="ECO:0000256" key="5">
    <source>
        <dbReference type="ARBA" id="ARBA00022553"/>
    </source>
</evidence>